<evidence type="ECO:0000313" key="2">
    <source>
        <dbReference type="Proteomes" id="UP001162501"/>
    </source>
</evidence>
<gene>
    <name evidence="1" type="ORF">MRATA1EN3_LOCUS5639</name>
</gene>
<dbReference type="EMBL" id="OX596097">
    <property type="protein sequence ID" value="CAI9694426.1"/>
    <property type="molecule type" value="Genomic_DNA"/>
</dbReference>
<dbReference type="Proteomes" id="UP001162501">
    <property type="component" value="Chromosome 13"/>
</dbReference>
<protein>
    <submittedName>
        <fullName evidence="1">Uncharacterized protein</fullName>
    </submittedName>
</protein>
<name>A0ACB0E1Q9_RANTA</name>
<proteinExistence type="predicted"/>
<accession>A0ACB0E1Q9</accession>
<sequence>MGSHRVGHDWSDLAAAAATSLKTKFPAEQCYRFHEHWRVVLHFLVFLAAFFVWCTWESETIVSGEAVTEILGIEPDQEKGSHLDVEDYLSGVLLLASELSRLSINSMTAGDYSRPRHISTFIKRAGFRLLPPQPQKRFPEEVLRRPEDDDRMNVNSSDGVNLPSAQPHHLFLLRAQSVVETHEEGVRLQMDRLHCLHYLHRHLGPARSHPPPARSGLANPPLQVYFCLVNKFICIIFLDSTYM</sequence>
<evidence type="ECO:0000313" key="1">
    <source>
        <dbReference type="EMBL" id="CAI9694426.1"/>
    </source>
</evidence>
<reference evidence="1" key="1">
    <citation type="submission" date="2023-05" db="EMBL/GenBank/DDBJ databases">
        <authorList>
            <consortium name="ELIXIR-Norway"/>
        </authorList>
    </citation>
    <scope>NUCLEOTIDE SEQUENCE</scope>
</reference>
<organism evidence="1 2">
    <name type="scientific">Rangifer tarandus platyrhynchus</name>
    <name type="common">Svalbard reindeer</name>
    <dbReference type="NCBI Taxonomy" id="3082113"/>
    <lineage>
        <taxon>Eukaryota</taxon>
        <taxon>Metazoa</taxon>
        <taxon>Chordata</taxon>
        <taxon>Craniata</taxon>
        <taxon>Vertebrata</taxon>
        <taxon>Euteleostomi</taxon>
        <taxon>Mammalia</taxon>
        <taxon>Eutheria</taxon>
        <taxon>Laurasiatheria</taxon>
        <taxon>Artiodactyla</taxon>
        <taxon>Ruminantia</taxon>
        <taxon>Pecora</taxon>
        <taxon>Cervidae</taxon>
        <taxon>Odocoileinae</taxon>
        <taxon>Rangifer</taxon>
    </lineage>
</organism>